<dbReference type="Pfam" id="PF01743">
    <property type="entry name" value="PolyA_pol"/>
    <property type="match status" value="1"/>
</dbReference>
<evidence type="ECO:0000256" key="3">
    <source>
        <dbReference type="ARBA" id="ARBA00022694"/>
    </source>
</evidence>
<comment type="similarity">
    <text evidence="8">Belongs to the tRNA nucleotidyltransferase/poly(A) polymerase family.</text>
</comment>
<keyword evidence="4" id="KW-0548">Nucleotidyltransferase</keyword>
<protein>
    <submittedName>
        <fullName evidence="11">CCA tRNA nucleotidyltransferase</fullName>
    </submittedName>
</protein>
<evidence type="ECO:0000256" key="4">
    <source>
        <dbReference type="ARBA" id="ARBA00022695"/>
    </source>
</evidence>
<keyword evidence="8" id="KW-0694">RNA-binding</keyword>
<comment type="caution">
    <text evidence="11">The sequence shown here is derived from an EMBL/GenBank/DDBJ whole genome shotgun (WGS) entry which is preliminary data.</text>
</comment>
<evidence type="ECO:0000256" key="2">
    <source>
        <dbReference type="ARBA" id="ARBA00022679"/>
    </source>
</evidence>
<keyword evidence="3" id="KW-0819">tRNA processing</keyword>
<reference evidence="12" key="1">
    <citation type="journal article" date="2019" name="Int. J. Syst. Evol. Microbiol.">
        <title>The Global Catalogue of Microorganisms (GCM) 10K type strain sequencing project: providing services to taxonomists for standard genome sequencing and annotation.</title>
        <authorList>
            <consortium name="The Broad Institute Genomics Platform"/>
            <consortium name="The Broad Institute Genome Sequencing Center for Infectious Disease"/>
            <person name="Wu L."/>
            <person name="Ma J."/>
        </authorList>
    </citation>
    <scope>NUCLEOTIDE SEQUENCE [LARGE SCALE GENOMIC DNA]</scope>
    <source>
        <strain evidence="12">JCM 3369</strain>
    </source>
</reference>
<evidence type="ECO:0000256" key="8">
    <source>
        <dbReference type="RuleBase" id="RU003953"/>
    </source>
</evidence>
<dbReference type="Pfam" id="PF12627">
    <property type="entry name" value="PolyA_pol_RNAbd"/>
    <property type="match status" value="1"/>
</dbReference>
<dbReference type="InterPro" id="IPR032828">
    <property type="entry name" value="PolyA_RNA-bd"/>
</dbReference>
<dbReference type="InterPro" id="IPR050264">
    <property type="entry name" value="Bact_CCA-adding_enz_type3_sf"/>
</dbReference>
<dbReference type="Proteomes" id="UP001597327">
    <property type="component" value="Unassembled WGS sequence"/>
</dbReference>
<dbReference type="InterPro" id="IPR043519">
    <property type="entry name" value="NT_sf"/>
</dbReference>
<comment type="cofactor">
    <cofactor evidence="1">
        <name>Mg(2+)</name>
        <dbReference type="ChEBI" id="CHEBI:18420"/>
    </cofactor>
</comment>
<name>A0ABW4JXN2_9HYPH</name>
<feature type="domain" description="Poly A polymerase head" evidence="9">
    <location>
        <begin position="29"/>
        <end position="148"/>
    </location>
</feature>
<proteinExistence type="inferred from homology"/>
<dbReference type="SUPFAM" id="SSF81891">
    <property type="entry name" value="Poly A polymerase C-terminal region-like"/>
    <property type="match status" value="1"/>
</dbReference>
<feature type="domain" description="tRNA nucleotidyltransferase/poly(A) polymerase RNA and SrmB- binding" evidence="10">
    <location>
        <begin position="183"/>
        <end position="238"/>
    </location>
</feature>
<evidence type="ECO:0000313" key="11">
    <source>
        <dbReference type="EMBL" id="MFD1696311.1"/>
    </source>
</evidence>
<keyword evidence="7" id="KW-0460">Magnesium</keyword>
<dbReference type="SUPFAM" id="SSF81301">
    <property type="entry name" value="Nucleotidyltransferase"/>
    <property type="match status" value="1"/>
</dbReference>
<keyword evidence="2 8" id="KW-0808">Transferase</keyword>
<dbReference type="PANTHER" id="PTHR46173:SF1">
    <property type="entry name" value="CCA TRNA NUCLEOTIDYLTRANSFERASE 1, MITOCHONDRIAL"/>
    <property type="match status" value="1"/>
</dbReference>
<dbReference type="PANTHER" id="PTHR46173">
    <property type="entry name" value="CCA TRNA NUCLEOTIDYLTRANSFERASE 1, MITOCHONDRIAL"/>
    <property type="match status" value="1"/>
</dbReference>
<evidence type="ECO:0000256" key="6">
    <source>
        <dbReference type="ARBA" id="ARBA00022741"/>
    </source>
</evidence>
<evidence type="ECO:0000313" key="12">
    <source>
        <dbReference type="Proteomes" id="UP001597327"/>
    </source>
</evidence>
<evidence type="ECO:0000259" key="9">
    <source>
        <dbReference type="Pfam" id="PF01743"/>
    </source>
</evidence>
<keyword evidence="5" id="KW-0479">Metal-binding</keyword>
<keyword evidence="12" id="KW-1185">Reference proteome</keyword>
<gene>
    <name evidence="11" type="ORF">ACFSC7_12350</name>
</gene>
<evidence type="ECO:0000259" key="10">
    <source>
        <dbReference type="Pfam" id="PF12627"/>
    </source>
</evidence>
<sequence>MTRSSAFDWILAPDLQAVFDLLLQDGDEARVVGGAVRNSLLGEKVDDIDIATTAEPSVVMERAKRVGVRAIGTGLEHGTVTLVGDGRAFEVTTLRADVETFGRKAVVRFGRDWEEDARRRDFTLNALYLDRTGKLIDPLGGLEDCLARRVIFIGDPDLRIREDYLRILRFYRFHATYGAGTPDPEGRAACLREKEGLKHLSAERIAKELLKLVAAKGAADSLAVMQEDGLLELLLPGGANVQAVARLQGLAAEGTLARVAPAVALAVLVDGGEAQLAAVADRLKLSNALRERMVGAHRAVALWDDLRRDRPEVDLLRVLRRMAFDLGLEATGDGLALVLVRAGEADAQAIEDARRGLGALTGVSVPVFPLAGRDLMAAGLPAGPALGVALKRLQAVWIDSDFQADRAALLAVLGTGTPE</sequence>
<dbReference type="RefSeq" id="WP_149892797.1">
    <property type="nucleotide sequence ID" value="NZ_JBHUFA010000004.1"/>
</dbReference>
<accession>A0ABW4JXN2</accession>
<evidence type="ECO:0000256" key="1">
    <source>
        <dbReference type="ARBA" id="ARBA00001946"/>
    </source>
</evidence>
<organism evidence="11 12">
    <name type="scientific">Roseibium aestuarii</name>
    <dbReference type="NCBI Taxonomy" id="2600299"/>
    <lineage>
        <taxon>Bacteria</taxon>
        <taxon>Pseudomonadati</taxon>
        <taxon>Pseudomonadota</taxon>
        <taxon>Alphaproteobacteria</taxon>
        <taxon>Hyphomicrobiales</taxon>
        <taxon>Stappiaceae</taxon>
        <taxon>Roseibium</taxon>
    </lineage>
</organism>
<dbReference type="InterPro" id="IPR002646">
    <property type="entry name" value="PolA_pol_head_dom"/>
</dbReference>
<dbReference type="EMBL" id="JBHUFA010000004">
    <property type="protein sequence ID" value="MFD1696311.1"/>
    <property type="molecule type" value="Genomic_DNA"/>
</dbReference>
<evidence type="ECO:0000256" key="7">
    <source>
        <dbReference type="ARBA" id="ARBA00022842"/>
    </source>
</evidence>
<keyword evidence="6" id="KW-0547">Nucleotide-binding</keyword>
<evidence type="ECO:0000256" key="5">
    <source>
        <dbReference type="ARBA" id="ARBA00022723"/>
    </source>
</evidence>
<dbReference type="CDD" id="cd05398">
    <property type="entry name" value="NT_ClassII-CCAase"/>
    <property type="match status" value="1"/>
</dbReference>
<dbReference type="Gene3D" id="1.10.3090.10">
    <property type="entry name" value="cca-adding enzyme, domain 2"/>
    <property type="match status" value="1"/>
</dbReference>
<dbReference type="Gene3D" id="3.30.460.10">
    <property type="entry name" value="Beta Polymerase, domain 2"/>
    <property type="match status" value="1"/>
</dbReference>